<dbReference type="InterPro" id="IPR036724">
    <property type="entry name" value="Cobalamin-bd_sf"/>
</dbReference>
<evidence type="ECO:0000256" key="1">
    <source>
        <dbReference type="SAM" id="MobiDB-lite"/>
    </source>
</evidence>
<evidence type="ECO:0000313" key="2">
    <source>
        <dbReference type="EMBL" id="TWI85939.1"/>
    </source>
</evidence>
<organism evidence="2 3">
    <name type="scientific">Roseibium hamelinense</name>
    <dbReference type="NCBI Taxonomy" id="150831"/>
    <lineage>
        <taxon>Bacteria</taxon>
        <taxon>Pseudomonadati</taxon>
        <taxon>Pseudomonadota</taxon>
        <taxon>Alphaproteobacteria</taxon>
        <taxon>Hyphomicrobiales</taxon>
        <taxon>Stappiaceae</taxon>
        <taxon>Roseibium</taxon>
    </lineage>
</organism>
<dbReference type="GO" id="GO:0046872">
    <property type="term" value="F:metal ion binding"/>
    <property type="evidence" value="ECO:0007669"/>
    <property type="project" value="InterPro"/>
</dbReference>
<keyword evidence="3" id="KW-1185">Reference proteome</keyword>
<reference evidence="2 3" key="1">
    <citation type="submission" date="2019-07" db="EMBL/GenBank/DDBJ databases">
        <title>Genomic Encyclopedia of Archaeal and Bacterial Type Strains, Phase II (KMG-II): from individual species to whole genera.</title>
        <authorList>
            <person name="Goeker M."/>
        </authorList>
    </citation>
    <scope>NUCLEOTIDE SEQUENCE [LARGE SCALE GENOMIC DNA]</scope>
    <source>
        <strain evidence="2 3">ATCC BAA-252</strain>
    </source>
</reference>
<evidence type="ECO:0008006" key="4">
    <source>
        <dbReference type="Google" id="ProtNLM"/>
    </source>
</evidence>
<dbReference type="SUPFAM" id="SSF52242">
    <property type="entry name" value="Cobalamin (vitamin B12)-binding domain"/>
    <property type="match status" value="1"/>
</dbReference>
<dbReference type="OrthoDB" id="5498228at2"/>
<evidence type="ECO:0000313" key="3">
    <source>
        <dbReference type="Proteomes" id="UP000320593"/>
    </source>
</evidence>
<proteinExistence type="predicted"/>
<protein>
    <recommendedName>
        <fullName evidence="4">Methanogenic corrinoid protein MtbC1</fullName>
    </recommendedName>
</protein>
<sequence length="286" mass="31579">MNDFQNDCSDYAASPTNAVVKPPPPPADDLRTLLHGTLVSTLARTDFRKRLLDCELATDHAAPAHGEAAFTLLCTHILNSLTEGPEIDIASALIRFSDDPLCQLAALQTVARSLGEAWCTDSTDFASLTAAVSRLQSALHKSSSAFPAQSVSHHCPSVHFVLPVGETHRFATALVEEHFRIRGWRTELHFSNHHHDLKQVLVTERPNLVCLSWSDTRLKPSVNELLEILSEHRHKDTLLIAGGPATLEKIDWLFKRGVDNVFSDTYLALECAEMHIAKITKRIGGQ</sequence>
<accession>A0A562SXC8</accession>
<dbReference type="RefSeq" id="WP_145344010.1">
    <property type="nucleotide sequence ID" value="NZ_SMLY01000083.1"/>
</dbReference>
<dbReference type="Proteomes" id="UP000320593">
    <property type="component" value="Unassembled WGS sequence"/>
</dbReference>
<comment type="caution">
    <text evidence="2">The sequence shown here is derived from an EMBL/GenBank/DDBJ whole genome shotgun (WGS) entry which is preliminary data.</text>
</comment>
<dbReference type="AlphaFoldDB" id="A0A562SXC8"/>
<dbReference type="GO" id="GO:0031419">
    <property type="term" value="F:cobalamin binding"/>
    <property type="evidence" value="ECO:0007669"/>
    <property type="project" value="InterPro"/>
</dbReference>
<dbReference type="EMBL" id="VLLF01000006">
    <property type="protein sequence ID" value="TWI85939.1"/>
    <property type="molecule type" value="Genomic_DNA"/>
</dbReference>
<gene>
    <name evidence="2" type="ORF">JM93_02646</name>
</gene>
<name>A0A562SXC8_9HYPH</name>
<feature type="region of interest" description="Disordered" evidence="1">
    <location>
        <begin position="1"/>
        <end position="26"/>
    </location>
</feature>
<dbReference type="Gene3D" id="3.40.50.280">
    <property type="entry name" value="Cobalamin-binding domain"/>
    <property type="match status" value="1"/>
</dbReference>